<sequence length="346" mass="38609">MEHTGKFPYIQEASRRVYAGMMDAMDQSVGQVFQALSEAGMLDNTVVVFSSDNGGSPFGVHSSRGFNWPLRGAKGSLWEGGTRAAAFVWSPLLARPRRVSTQLMHITDWLPTLYSVAGGNTAALGALDGMDMWQHLSHGLRSPRVELLYNIDPPMSQAAIRYWKYKLVLDSTGAFNQRYAPPRGSRPYRDLHELLARSTAAKVLRDFYKTSSLQLPTGWRRRATLTCGAWKARNFLVNDSVFLFDIVRDPCEMYNVASFHPKIVEFLRKRIHAYQAHAAPSLSKPVDPAGFPEGHNGTWAPHSLCHPCAHYRSFLLLTPQPTRNTAWRLPAVASQAGPANIKEAKE</sequence>
<evidence type="ECO:0000256" key="1">
    <source>
        <dbReference type="ARBA" id="ARBA00001913"/>
    </source>
</evidence>
<dbReference type="InterPro" id="IPR047115">
    <property type="entry name" value="ARSB"/>
</dbReference>
<dbReference type="EMBL" id="JARKHS020029795">
    <property type="protein sequence ID" value="KAK8762785.1"/>
    <property type="molecule type" value="Genomic_DNA"/>
</dbReference>
<organism evidence="7 8">
    <name type="scientific">Amblyomma americanum</name>
    <name type="common">Lone star tick</name>
    <dbReference type="NCBI Taxonomy" id="6943"/>
    <lineage>
        <taxon>Eukaryota</taxon>
        <taxon>Metazoa</taxon>
        <taxon>Ecdysozoa</taxon>
        <taxon>Arthropoda</taxon>
        <taxon>Chelicerata</taxon>
        <taxon>Arachnida</taxon>
        <taxon>Acari</taxon>
        <taxon>Parasitiformes</taxon>
        <taxon>Ixodida</taxon>
        <taxon>Ixodoidea</taxon>
        <taxon>Ixodidae</taxon>
        <taxon>Amblyomminae</taxon>
        <taxon>Amblyomma</taxon>
    </lineage>
</organism>
<evidence type="ECO:0000259" key="6">
    <source>
        <dbReference type="Pfam" id="PF00884"/>
    </source>
</evidence>
<dbReference type="GO" id="GO:0046872">
    <property type="term" value="F:metal ion binding"/>
    <property type="evidence" value="ECO:0007669"/>
    <property type="project" value="UniProtKB-KW"/>
</dbReference>
<evidence type="ECO:0000256" key="2">
    <source>
        <dbReference type="ARBA" id="ARBA00008779"/>
    </source>
</evidence>
<evidence type="ECO:0000313" key="8">
    <source>
        <dbReference type="Proteomes" id="UP001321473"/>
    </source>
</evidence>
<feature type="domain" description="Sulfatase N-terminal" evidence="6">
    <location>
        <begin position="12"/>
        <end position="118"/>
    </location>
</feature>
<proteinExistence type="inferred from homology"/>
<dbReference type="PANTHER" id="PTHR10342:SF273">
    <property type="entry name" value="RE14504P"/>
    <property type="match status" value="1"/>
</dbReference>
<protein>
    <recommendedName>
        <fullName evidence="6">Sulfatase N-terminal domain-containing protein</fullName>
    </recommendedName>
</protein>
<dbReference type="GO" id="GO:0008484">
    <property type="term" value="F:sulfuric ester hydrolase activity"/>
    <property type="evidence" value="ECO:0007669"/>
    <property type="project" value="InterPro"/>
</dbReference>
<evidence type="ECO:0000256" key="5">
    <source>
        <dbReference type="ARBA" id="ARBA00023180"/>
    </source>
</evidence>
<gene>
    <name evidence="7" type="ORF">V5799_025949</name>
</gene>
<comment type="similarity">
    <text evidence="2">Belongs to the sulfatase family.</text>
</comment>
<keyword evidence="4" id="KW-0106">Calcium</keyword>
<keyword evidence="3" id="KW-0479">Metal-binding</keyword>
<dbReference type="Gene3D" id="3.40.720.10">
    <property type="entry name" value="Alkaline Phosphatase, subunit A"/>
    <property type="match status" value="1"/>
</dbReference>
<accession>A0AAQ4DJZ5</accession>
<name>A0AAQ4DJZ5_AMBAM</name>
<dbReference type="Gene3D" id="3.30.1120.10">
    <property type="match status" value="1"/>
</dbReference>
<dbReference type="Proteomes" id="UP001321473">
    <property type="component" value="Unassembled WGS sequence"/>
</dbReference>
<dbReference type="InterPro" id="IPR000917">
    <property type="entry name" value="Sulfatase_N"/>
</dbReference>
<comment type="cofactor">
    <cofactor evidence="1">
        <name>Ca(2+)</name>
        <dbReference type="ChEBI" id="CHEBI:29108"/>
    </cofactor>
</comment>
<reference evidence="7 8" key="1">
    <citation type="journal article" date="2023" name="Arcadia Sci">
        <title>De novo assembly of a long-read Amblyomma americanum tick genome.</title>
        <authorList>
            <person name="Chou S."/>
            <person name="Poskanzer K.E."/>
            <person name="Rollins M."/>
            <person name="Thuy-Boun P.S."/>
        </authorList>
    </citation>
    <scope>NUCLEOTIDE SEQUENCE [LARGE SCALE GENOMIC DNA]</scope>
    <source>
        <strain evidence="7">F_SG_1</strain>
        <tissue evidence="7">Salivary glands</tissue>
    </source>
</reference>
<dbReference type="SUPFAM" id="SSF53649">
    <property type="entry name" value="Alkaline phosphatase-like"/>
    <property type="match status" value="1"/>
</dbReference>
<evidence type="ECO:0000313" key="7">
    <source>
        <dbReference type="EMBL" id="KAK8762785.1"/>
    </source>
</evidence>
<dbReference type="PANTHER" id="PTHR10342">
    <property type="entry name" value="ARYLSULFATASE"/>
    <property type="match status" value="1"/>
</dbReference>
<comment type="caution">
    <text evidence="7">The sequence shown here is derived from an EMBL/GenBank/DDBJ whole genome shotgun (WGS) entry which is preliminary data.</text>
</comment>
<keyword evidence="8" id="KW-1185">Reference proteome</keyword>
<evidence type="ECO:0000256" key="3">
    <source>
        <dbReference type="ARBA" id="ARBA00022723"/>
    </source>
</evidence>
<keyword evidence="5" id="KW-0325">Glycoprotein</keyword>
<dbReference type="Pfam" id="PF00884">
    <property type="entry name" value="Sulfatase"/>
    <property type="match status" value="1"/>
</dbReference>
<dbReference type="InterPro" id="IPR017850">
    <property type="entry name" value="Alkaline_phosphatase_core_sf"/>
</dbReference>
<evidence type="ECO:0000256" key="4">
    <source>
        <dbReference type="ARBA" id="ARBA00022837"/>
    </source>
</evidence>
<dbReference type="AlphaFoldDB" id="A0AAQ4DJZ5"/>